<accession>A0ABM8GDR4</accession>
<sequence>MARNSRRIEATPEQIFAVLADGWLYPSWVVGASRIRGVDADWPAVRSEIHHSFGVWPVLIDDKTVILEWDPPRRAVLRAHGWPIGEAEVTIQVKRTGTGSLVRILEDAVAGPGRLIPSFVRRILLHYRNTETLQRLAYLAEGGAR</sequence>
<dbReference type="InterPro" id="IPR019587">
    <property type="entry name" value="Polyketide_cyclase/dehydratase"/>
</dbReference>
<dbReference type="CDD" id="cd07812">
    <property type="entry name" value="SRPBCC"/>
    <property type="match status" value="1"/>
</dbReference>
<proteinExistence type="predicted"/>
<dbReference type="Proteomes" id="UP001321498">
    <property type="component" value="Chromosome"/>
</dbReference>
<dbReference type="RefSeq" id="WP_286276489.1">
    <property type="nucleotide sequence ID" value="NZ_AP027731.1"/>
</dbReference>
<dbReference type="Pfam" id="PF10604">
    <property type="entry name" value="Polyketide_cyc2"/>
    <property type="match status" value="1"/>
</dbReference>
<gene>
    <name evidence="1" type="ORF">GCM10025866_23280</name>
</gene>
<keyword evidence="2" id="KW-1185">Reference proteome</keyword>
<organism evidence="1 2">
    <name type="scientific">Naasia aerilata</name>
    <dbReference type="NCBI Taxonomy" id="1162966"/>
    <lineage>
        <taxon>Bacteria</taxon>
        <taxon>Bacillati</taxon>
        <taxon>Actinomycetota</taxon>
        <taxon>Actinomycetes</taxon>
        <taxon>Micrococcales</taxon>
        <taxon>Microbacteriaceae</taxon>
        <taxon>Naasia</taxon>
    </lineage>
</organism>
<dbReference type="SUPFAM" id="SSF55961">
    <property type="entry name" value="Bet v1-like"/>
    <property type="match status" value="1"/>
</dbReference>
<name>A0ABM8GDR4_9MICO</name>
<reference evidence="2" key="1">
    <citation type="journal article" date="2019" name="Int. J. Syst. Evol. Microbiol.">
        <title>The Global Catalogue of Microorganisms (GCM) 10K type strain sequencing project: providing services to taxonomists for standard genome sequencing and annotation.</title>
        <authorList>
            <consortium name="The Broad Institute Genomics Platform"/>
            <consortium name="The Broad Institute Genome Sequencing Center for Infectious Disease"/>
            <person name="Wu L."/>
            <person name="Ma J."/>
        </authorList>
    </citation>
    <scope>NUCLEOTIDE SEQUENCE [LARGE SCALE GENOMIC DNA]</scope>
    <source>
        <strain evidence="2">NBRC 108725</strain>
    </source>
</reference>
<dbReference type="Gene3D" id="3.30.530.20">
    <property type="match status" value="1"/>
</dbReference>
<evidence type="ECO:0000313" key="1">
    <source>
        <dbReference type="EMBL" id="BDZ46419.1"/>
    </source>
</evidence>
<protein>
    <submittedName>
        <fullName evidence="1">Polyketide cyclase</fullName>
    </submittedName>
</protein>
<dbReference type="InterPro" id="IPR023393">
    <property type="entry name" value="START-like_dom_sf"/>
</dbReference>
<dbReference type="EMBL" id="AP027731">
    <property type="protein sequence ID" value="BDZ46419.1"/>
    <property type="molecule type" value="Genomic_DNA"/>
</dbReference>
<evidence type="ECO:0000313" key="2">
    <source>
        <dbReference type="Proteomes" id="UP001321498"/>
    </source>
</evidence>